<dbReference type="AlphaFoldDB" id="A0A9Q3P2G8"/>
<accession>A0A9Q3P2G8</accession>
<organism evidence="1 2">
    <name type="scientific">Austropuccinia psidii MF-1</name>
    <dbReference type="NCBI Taxonomy" id="1389203"/>
    <lineage>
        <taxon>Eukaryota</taxon>
        <taxon>Fungi</taxon>
        <taxon>Dikarya</taxon>
        <taxon>Basidiomycota</taxon>
        <taxon>Pucciniomycotina</taxon>
        <taxon>Pucciniomycetes</taxon>
        <taxon>Pucciniales</taxon>
        <taxon>Sphaerophragmiaceae</taxon>
        <taxon>Austropuccinia</taxon>
    </lineage>
</organism>
<dbReference type="EMBL" id="AVOT02053133">
    <property type="protein sequence ID" value="MBW0548015.1"/>
    <property type="molecule type" value="Genomic_DNA"/>
</dbReference>
<gene>
    <name evidence="1" type="ORF">O181_087730</name>
</gene>
<sequence>MEYQITSKFLGEGCVEIDPTAASLKGMLDKARKHEMRFLEDSFAYAKDKWDRSHATPDFNMGIQYLYPPPTSITSKNVKRSNIPLQELFLLRPSMEKMLLKLNYLKNFEISILHFQ</sequence>
<keyword evidence="2" id="KW-1185">Reference proteome</keyword>
<evidence type="ECO:0000313" key="1">
    <source>
        <dbReference type="EMBL" id="MBW0548015.1"/>
    </source>
</evidence>
<protein>
    <submittedName>
        <fullName evidence="1">Uncharacterized protein</fullName>
    </submittedName>
</protein>
<evidence type="ECO:0000313" key="2">
    <source>
        <dbReference type="Proteomes" id="UP000765509"/>
    </source>
</evidence>
<dbReference type="OrthoDB" id="8064719at2759"/>
<proteinExistence type="predicted"/>
<name>A0A9Q3P2G8_9BASI</name>
<comment type="caution">
    <text evidence="1">The sequence shown here is derived from an EMBL/GenBank/DDBJ whole genome shotgun (WGS) entry which is preliminary data.</text>
</comment>
<dbReference type="Proteomes" id="UP000765509">
    <property type="component" value="Unassembled WGS sequence"/>
</dbReference>
<reference evidence="1" key="1">
    <citation type="submission" date="2021-03" db="EMBL/GenBank/DDBJ databases">
        <title>Draft genome sequence of rust myrtle Austropuccinia psidii MF-1, a brazilian biotype.</title>
        <authorList>
            <person name="Quecine M.C."/>
            <person name="Pachon D.M.R."/>
            <person name="Bonatelli M.L."/>
            <person name="Correr F.H."/>
            <person name="Franceschini L.M."/>
            <person name="Leite T.F."/>
            <person name="Margarido G.R.A."/>
            <person name="Almeida C.A."/>
            <person name="Ferrarezi J.A."/>
            <person name="Labate C.A."/>
        </authorList>
    </citation>
    <scope>NUCLEOTIDE SEQUENCE</scope>
    <source>
        <strain evidence="1">MF-1</strain>
    </source>
</reference>